<keyword evidence="2" id="KW-1185">Reference proteome</keyword>
<evidence type="ECO:0000313" key="1">
    <source>
        <dbReference type="EMBL" id="GAA0594892.1"/>
    </source>
</evidence>
<comment type="caution">
    <text evidence="1">The sequence shown here is derived from an EMBL/GenBank/DDBJ whole genome shotgun (WGS) entry which is preliminary data.</text>
</comment>
<sequence length="64" mass="6704">MIRFIATPAPSSIIGIIHHTIPNADAVDVSALAVDVLTFAIDVSARTVDVLTFAIDVSARTVDV</sequence>
<accession>A0ABP3QRZ9</accession>
<organism evidence="1 2">
    <name type="scientific">Virgibacillus siamensis</name>
    <dbReference type="NCBI Taxonomy" id="480071"/>
    <lineage>
        <taxon>Bacteria</taxon>
        <taxon>Bacillati</taxon>
        <taxon>Bacillota</taxon>
        <taxon>Bacilli</taxon>
        <taxon>Bacillales</taxon>
        <taxon>Bacillaceae</taxon>
        <taxon>Virgibacillus</taxon>
    </lineage>
</organism>
<gene>
    <name evidence="1" type="ORF">GCM10009001_08770</name>
</gene>
<reference evidence="2" key="1">
    <citation type="journal article" date="2019" name="Int. J. Syst. Evol. Microbiol.">
        <title>The Global Catalogue of Microorganisms (GCM) 10K type strain sequencing project: providing services to taxonomists for standard genome sequencing and annotation.</title>
        <authorList>
            <consortium name="The Broad Institute Genomics Platform"/>
            <consortium name="The Broad Institute Genome Sequencing Center for Infectious Disease"/>
            <person name="Wu L."/>
            <person name="Ma J."/>
        </authorList>
    </citation>
    <scope>NUCLEOTIDE SEQUENCE [LARGE SCALE GENOMIC DNA]</scope>
    <source>
        <strain evidence="2">JCM 15395</strain>
    </source>
</reference>
<evidence type="ECO:0000313" key="2">
    <source>
        <dbReference type="Proteomes" id="UP001500866"/>
    </source>
</evidence>
<name>A0ABP3QRZ9_9BACI</name>
<dbReference type="EMBL" id="BAAADS010000006">
    <property type="protein sequence ID" value="GAA0594892.1"/>
    <property type="molecule type" value="Genomic_DNA"/>
</dbReference>
<dbReference type="Proteomes" id="UP001500866">
    <property type="component" value="Unassembled WGS sequence"/>
</dbReference>
<protein>
    <submittedName>
        <fullName evidence="1">Uncharacterized protein</fullName>
    </submittedName>
</protein>
<proteinExistence type="predicted"/>